<evidence type="ECO:0000256" key="10">
    <source>
        <dbReference type="HAMAP-Rule" id="MF_01569"/>
    </source>
</evidence>
<keyword evidence="6 10" id="KW-0067">ATP-binding</keyword>
<dbReference type="InterPro" id="IPR050062">
    <property type="entry name" value="Pro-tRNA_synthetase"/>
</dbReference>
<dbReference type="Gene3D" id="3.90.960.10">
    <property type="entry name" value="YbaK/aminoacyl-tRNA synthetase-associated domain"/>
    <property type="match status" value="1"/>
</dbReference>
<keyword evidence="5 10" id="KW-0547">Nucleotide-binding</keyword>
<keyword evidence="3 10" id="KW-0963">Cytoplasm</keyword>
<dbReference type="Gene3D" id="3.30.930.10">
    <property type="entry name" value="Bira Bifunctional Protein, Domain 2"/>
    <property type="match status" value="2"/>
</dbReference>
<evidence type="ECO:0000256" key="6">
    <source>
        <dbReference type="ARBA" id="ARBA00022840"/>
    </source>
</evidence>
<evidence type="ECO:0000259" key="11">
    <source>
        <dbReference type="PROSITE" id="PS50862"/>
    </source>
</evidence>
<comment type="catalytic activity">
    <reaction evidence="9 10">
        <text>tRNA(Pro) + L-proline + ATP = L-prolyl-tRNA(Pro) + AMP + diphosphate</text>
        <dbReference type="Rhea" id="RHEA:14305"/>
        <dbReference type="Rhea" id="RHEA-COMP:9700"/>
        <dbReference type="Rhea" id="RHEA-COMP:9702"/>
        <dbReference type="ChEBI" id="CHEBI:30616"/>
        <dbReference type="ChEBI" id="CHEBI:33019"/>
        <dbReference type="ChEBI" id="CHEBI:60039"/>
        <dbReference type="ChEBI" id="CHEBI:78442"/>
        <dbReference type="ChEBI" id="CHEBI:78532"/>
        <dbReference type="ChEBI" id="CHEBI:456215"/>
        <dbReference type="EC" id="6.1.1.15"/>
    </reaction>
</comment>
<dbReference type="GO" id="GO:0004827">
    <property type="term" value="F:proline-tRNA ligase activity"/>
    <property type="evidence" value="ECO:0007669"/>
    <property type="project" value="UniProtKB-EC"/>
</dbReference>
<evidence type="ECO:0000256" key="8">
    <source>
        <dbReference type="ARBA" id="ARBA00023146"/>
    </source>
</evidence>
<dbReference type="NCBIfam" id="TIGR00409">
    <property type="entry name" value="proS_fam_II"/>
    <property type="match status" value="1"/>
</dbReference>
<comment type="caution">
    <text evidence="12">The sequence shown here is derived from an EMBL/GenBank/DDBJ whole genome shotgun (WGS) entry which is preliminary data.</text>
</comment>
<accession>A0ABV9NJB3</accession>
<evidence type="ECO:0000256" key="2">
    <source>
        <dbReference type="ARBA" id="ARBA00011738"/>
    </source>
</evidence>
<dbReference type="CDD" id="cd00861">
    <property type="entry name" value="ProRS_anticodon_short"/>
    <property type="match status" value="1"/>
</dbReference>
<dbReference type="Pfam" id="PF04073">
    <property type="entry name" value="tRNA_edit"/>
    <property type="match status" value="1"/>
</dbReference>
<evidence type="ECO:0000256" key="3">
    <source>
        <dbReference type="ARBA" id="ARBA00022490"/>
    </source>
</evidence>
<dbReference type="InterPro" id="IPR006195">
    <property type="entry name" value="aa-tRNA-synth_II"/>
</dbReference>
<comment type="similarity">
    <text evidence="10">Belongs to the class-II aminoacyl-tRNA synthetase family. ProS type 1 subfamily.</text>
</comment>
<dbReference type="InterPro" id="IPR023717">
    <property type="entry name" value="Pro-tRNA-Synthase_IIa_type1"/>
</dbReference>
<comment type="domain">
    <text evidence="10">Consists of three domains: the N-terminal catalytic domain, the editing domain and the C-terminal anticodon-binding domain.</text>
</comment>
<sequence>MRLSQFHLNTSKETPADAELPSHRLMLRAGMIRKLAAGIYTWSPLGLRVLRRVEAVVREEMQRAGAVEMLMPSIQPRELWEETGRWEKFGGQLLKLRDRKEAEFAYGPTHEEVVTDFARNELSSYRQLPLAVFQIQTKFRDEIRPRFGVMRAREFLMKDAYSFHLTAEDLDREYWNMYAAYGRIFERLGLRFRAVLADTGAIGGSASHEFHVLADSGEDAIAWSDGSDYAANVELAEALAPAAPRPAATESLREVETPAQRTCEDVAALLGIPLARTVKSLALVGEQGFVLALLRGDHALNEIKLRKVEGLGEYRMATEAEILEHLGAAPGFLGPVNPARPLQVVADRAVAAMADFVVGANRDGYHLAGVNWGRDLPEPAVVADLRNAEAGDPSPDGKGTLAIARGIEVGHVFQLGQKYAEAMGATVLDEQGKARVLHMGCYGIGVSRIVAAAIEQNHDEAGIRWPEAMAPWRVAVCVINPKNDPAVAAAAESLYSELAAAGIDTVLDDRGLRPGQMFADMELVGIPHRVVVSARGLENGTYEYRSRSADESEALERAALFARLAPKTA</sequence>
<dbReference type="SUPFAM" id="SSF55681">
    <property type="entry name" value="Class II aaRS and biotin synthetases"/>
    <property type="match status" value="1"/>
</dbReference>
<evidence type="ECO:0000256" key="5">
    <source>
        <dbReference type="ARBA" id="ARBA00022741"/>
    </source>
</evidence>
<name>A0ABV9NJB3_9GAMM</name>
<dbReference type="InterPro" id="IPR036754">
    <property type="entry name" value="YbaK/aa-tRNA-synt-asso_dom_sf"/>
</dbReference>
<reference evidence="13" key="1">
    <citation type="journal article" date="2019" name="Int. J. Syst. Evol. Microbiol.">
        <title>The Global Catalogue of Microorganisms (GCM) 10K type strain sequencing project: providing services to taxonomists for standard genome sequencing and annotation.</title>
        <authorList>
            <consortium name="The Broad Institute Genomics Platform"/>
            <consortium name="The Broad Institute Genome Sequencing Center for Infectious Disease"/>
            <person name="Wu L."/>
            <person name="Ma J."/>
        </authorList>
    </citation>
    <scope>NUCLEOTIDE SEQUENCE [LARGE SCALE GENOMIC DNA]</scope>
    <source>
        <strain evidence="13">CGMCC 1.13574</strain>
    </source>
</reference>
<dbReference type="InterPro" id="IPR007214">
    <property type="entry name" value="YbaK/aa-tRNA-synth-assoc-dom"/>
</dbReference>
<evidence type="ECO:0000256" key="9">
    <source>
        <dbReference type="ARBA" id="ARBA00047671"/>
    </source>
</evidence>
<dbReference type="Gene3D" id="3.40.50.800">
    <property type="entry name" value="Anticodon-binding domain"/>
    <property type="match status" value="1"/>
</dbReference>
<evidence type="ECO:0000313" key="13">
    <source>
        <dbReference type="Proteomes" id="UP001595892"/>
    </source>
</evidence>
<dbReference type="PROSITE" id="PS50862">
    <property type="entry name" value="AA_TRNA_LIGASE_II"/>
    <property type="match status" value="1"/>
</dbReference>
<dbReference type="InterPro" id="IPR002314">
    <property type="entry name" value="aa-tRNA-synt_IIb"/>
</dbReference>
<keyword evidence="13" id="KW-1185">Reference proteome</keyword>
<comment type="subcellular location">
    <subcellularLocation>
        <location evidence="1 10">Cytoplasm</location>
    </subcellularLocation>
</comment>
<dbReference type="Proteomes" id="UP001595892">
    <property type="component" value="Unassembled WGS sequence"/>
</dbReference>
<dbReference type="Pfam" id="PF00587">
    <property type="entry name" value="tRNA-synt_2b"/>
    <property type="match status" value="1"/>
</dbReference>
<dbReference type="PANTHER" id="PTHR42753">
    <property type="entry name" value="MITOCHONDRIAL RIBOSOME PROTEIN L39/PROLYL-TRNA LIGASE FAMILY MEMBER"/>
    <property type="match status" value="1"/>
</dbReference>
<dbReference type="NCBIfam" id="NF006625">
    <property type="entry name" value="PRK09194.1"/>
    <property type="match status" value="1"/>
</dbReference>
<dbReference type="CDD" id="cd00779">
    <property type="entry name" value="ProRS_core_prok"/>
    <property type="match status" value="1"/>
</dbReference>
<protein>
    <recommendedName>
        <fullName evidence="10">Proline--tRNA ligase</fullName>
        <ecNumber evidence="10">6.1.1.15</ecNumber>
    </recommendedName>
    <alternativeName>
        <fullName evidence="10">Prolyl-tRNA synthetase</fullName>
        <shortName evidence="10">ProRS</shortName>
    </alternativeName>
</protein>
<evidence type="ECO:0000256" key="1">
    <source>
        <dbReference type="ARBA" id="ARBA00004496"/>
    </source>
</evidence>
<dbReference type="SUPFAM" id="SSF55826">
    <property type="entry name" value="YbaK/ProRS associated domain"/>
    <property type="match status" value="1"/>
</dbReference>
<dbReference type="EC" id="6.1.1.15" evidence="10"/>
<dbReference type="InterPro" id="IPR004500">
    <property type="entry name" value="Pro-tRNA-synth_IIa_bac-type"/>
</dbReference>
<dbReference type="InterPro" id="IPR045864">
    <property type="entry name" value="aa-tRNA-synth_II/BPL/LPL"/>
</dbReference>
<dbReference type="PRINTS" id="PR01046">
    <property type="entry name" value="TRNASYNTHPRO"/>
</dbReference>
<dbReference type="SUPFAM" id="SSF52954">
    <property type="entry name" value="Class II aaRS ABD-related"/>
    <property type="match status" value="1"/>
</dbReference>
<gene>
    <name evidence="10" type="primary">proS</name>
    <name evidence="12" type="ORF">ACFO3Q_01340</name>
</gene>
<dbReference type="HAMAP" id="MF_01569">
    <property type="entry name" value="Pro_tRNA_synth_type1"/>
    <property type="match status" value="1"/>
</dbReference>
<dbReference type="InterPro" id="IPR033730">
    <property type="entry name" value="ProRS_core_prok"/>
</dbReference>
<keyword evidence="4 10" id="KW-0436">Ligase</keyword>
<dbReference type="PANTHER" id="PTHR42753:SF2">
    <property type="entry name" value="PROLINE--TRNA LIGASE"/>
    <property type="match status" value="1"/>
</dbReference>
<dbReference type="Pfam" id="PF03129">
    <property type="entry name" value="HGTP_anticodon"/>
    <property type="match status" value="1"/>
</dbReference>
<comment type="subunit">
    <text evidence="2 10">Homodimer.</text>
</comment>
<organism evidence="12 13">
    <name type="scientific">Coralloluteibacterium thermophilum</name>
    <dbReference type="NCBI Taxonomy" id="2707049"/>
    <lineage>
        <taxon>Bacteria</taxon>
        <taxon>Pseudomonadati</taxon>
        <taxon>Pseudomonadota</taxon>
        <taxon>Gammaproteobacteria</taxon>
        <taxon>Lysobacterales</taxon>
        <taxon>Lysobacteraceae</taxon>
        <taxon>Coralloluteibacterium</taxon>
    </lineage>
</organism>
<evidence type="ECO:0000256" key="7">
    <source>
        <dbReference type="ARBA" id="ARBA00022917"/>
    </source>
</evidence>
<feature type="domain" description="Aminoacyl-transfer RNA synthetases class-II family profile" evidence="11">
    <location>
        <begin position="38"/>
        <end position="466"/>
    </location>
</feature>
<dbReference type="InterPro" id="IPR036621">
    <property type="entry name" value="Anticodon-bd_dom_sf"/>
</dbReference>
<evidence type="ECO:0000256" key="4">
    <source>
        <dbReference type="ARBA" id="ARBA00022598"/>
    </source>
</evidence>
<proteinExistence type="inferred from homology"/>
<dbReference type="CDD" id="cd04334">
    <property type="entry name" value="ProRS-INS"/>
    <property type="match status" value="1"/>
</dbReference>
<dbReference type="InterPro" id="IPR044140">
    <property type="entry name" value="ProRS_anticodon_short"/>
</dbReference>
<keyword evidence="7 10" id="KW-0648">Protein biosynthesis</keyword>
<dbReference type="InterPro" id="IPR002316">
    <property type="entry name" value="Pro-tRNA-ligase_IIa"/>
</dbReference>
<evidence type="ECO:0000313" key="12">
    <source>
        <dbReference type="EMBL" id="MFC4726823.1"/>
    </source>
</evidence>
<keyword evidence="8 10" id="KW-0030">Aminoacyl-tRNA synthetase</keyword>
<dbReference type="EMBL" id="JBHSGG010000002">
    <property type="protein sequence ID" value="MFC4726823.1"/>
    <property type="molecule type" value="Genomic_DNA"/>
</dbReference>
<dbReference type="InterPro" id="IPR004154">
    <property type="entry name" value="Anticodon-bd"/>
</dbReference>
<comment type="function">
    <text evidence="10">Catalyzes the attachment of proline to tRNA(Pro) in a two-step reaction: proline is first activated by ATP to form Pro-AMP and then transferred to the acceptor end of tRNA(Pro). As ProRS can inadvertently accommodate and process non-cognate amino acids such as alanine and cysteine, to avoid such errors it has two additional distinct editing activities against alanine. One activity is designated as 'pretransfer' editing and involves the tRNA(Pro)-independent hydrolysis of activated Ala-AMP. The other activity is designated 'posttransfer' editing and involves deacylation of mischarged Ala-tRNA(Pro). The misacylated Cys-tRNA(Pro) is not edited by ProRS.</text>
</comment>
<dbReference type="RefSeq" id="WP_377002777.1">
    <property type="nucleotide sequence ID" value="NZ_JBHSGG010000002.1"/>
</dbReference>